<keyword evidence="2" id="KW-0472">Membrane</keyword>
<dbReference type="SUPFAM" id="SSF57997">
    <property type="entry name" value="Tropomyosin"/>
    <property type="match status" value="1"/>
</dbReference>
<evidence type="ECO:0000256" key="2">
    <source>
        <dbReference type="SAM" id="Phobius"/>
    </source>
</evidence>
<protein>
    <submittedName>
        <fullName evidence="3">Uncharacterized protein</fullName>
    </submittedName>
</protein>
<comment type="caution">
    <text evidence="3">The sequence shown here is derived from an EMBL/GenBank/DDBJ whole genome shotgun (WGS) entry which is preliminary data.</text>
</comment>
<dbReference type="RefSeq" id="WP_285273079.1">
    <property type="nucleotide sequence ID" value="NZ_JASNVW010000001.1"/>
</dbReference>
<dbReference type="EMBL" id="JASNVW010000001">
    <property type="protein sequence ID" value="MDK6028105.1"/>
    <property type="molecule type" value="Genomic_DNA"/>
</dbReference>
<gene>
    <name evidence="3" type="ORF">QPL79_01840</name>
</gene>
<keyword evidence="2" id="KW-1133">Transmembrane helix</keyword>
<accession>A0ABD4Z709</accession>
<sequence>MIDMGVVISIVSTIVSIAVSIASLAYWLGKKFSEIDSRFKLMDERFNRIDKKFELIDTKFKQIDERFNQIDKKISDLENSISNLRSRMDRLENAFSQFSDLLISLLSSKGMFTSTEVILVKSVVKALLPATRSKYYTKEVYEKLKQLLDKNPEDYTMADIEELFRIADLIEMEGFESNRRDLKEYAWRLRFYAMIVRAVYIYPKIVKAEEKIEHIKR</sequence>
<reference evidence="3 4" key="1">
    <citation type="submission" date="2023-05" db="EMBL/GenBank/DDBJ databases">
        <title>A new hyperthermophilic archaea 'Ignisphaera cupida' sp. nov. and description of the family 'Ignisphaeraceae' fam. nov.</title>
        <authorList>
            <person name="Podosokorskaya O.A."/>
            <person name="Elcheninov A.G."/>
            <person name="Klukina A."/>
            <person name="Merkel A.Y."/>
        </authorList>
    </citation>
    <scope>NUCLEOTIDE SEQUENCE [LARGE SCALE GENOMIC DNA]</scope>
    <source>
        <strain evidence="3 4">4213-co</strain>
    </source>
</reference>
<feature type="transmembrane region" description="Helical" evidence="2">
    <location>
        <begin position="6"/>
        <end position="28"/>
    </location>
</feature>
<organism evidence="3 4">
    <name type="scientific">Ignisphaera cupida</name>
    <dbReference type="NCBI Taxonomy" id="3050454"/>
    <lineage>
        <taxon>Archaea</taxon>
        <taxon>Thermoproteota</taxon>
        <taxon>Thermoprotei</taxon>
        <taxon>Desulfurococcales</taxon>
        <taxon>Desulfurococcaceae</taxon>
        <taxon>Ignisphaera</taxon>
    </lineage>
</organism>
<feature type="coiled-coil region" evidence="1">
    <location>
        <begin position="67"/>
        <end position="101"/>
    </location>
</feature>
<dbReference type="Proteomes" id="UP001529235">
    <property type="component" value="Unassembled WGS sequence"/>
</dbReference>
<keyword evidence="4" id="KW-1185">Reference proteome</keyword>
<evidence type="ECO:0000256" key="1">
    <source>
        <dbReference type="SAM" id="Coils"/>
    </source>
</evidence>
<keyword evidence="1" id="KW-0175">Coiled coil</keyword>
<dbReference type="Gene3D" id="1.20.5.2280">
    <property type="match status" value="1"/>
</dbReference>
<dbReference type="AlphaFoldDB" id="A0ABD4Z709"/>
<evidence type="ECO:0000313" key="3">
    <source>
        <dbReference type="EMBL" id="MDK6028105.1"/>
    </source>
</evidence>
<keyword evidence="2" id="KW-0812">Transmembrane</keyword>
<name>A0ABD4Z709_9CREN</name>
<proteinExistence type="predicted"/>
<evidence type="ECO:0000313" key="4">
    <source>
        <dbReference type="Proteomes" id="UP001529235"/>
    </source>
</evidence>